<evidence type="ECO:0000313" key="3">
    <source>
        <dbReference type="Proteomes" id="UP000664096"/>
    </source>
</evidence>
<dbReference type="Proteomes" id="UP000664096">
    <property type="component" value="Unassembled WGS sequence"/>
</dbReference>
<comment type="caution">
    <text evidence="2">The sequence shown here is derived from an EMBL/GenBank/DDBJ whole genome shotgun (WGS) entry which is preliminary data.</text>
</comment>
<dbReference type="PROSITE" id="PS51257">
    <property type="entry name" value="PROKAR_LIPOPROTEIN"/>
    <property type="match status" value="1"/>
</dbReference>
<keyword evidence="1" id="KW-0732">Signal</keyword>
<feature type="chain" id="PRO_5036887074" evidence="1">
    <location>
        <begin position="22"/>
        <end position="93"/>
    </location>
</feature>
<dbReference type="AlphaFoldDB" id="A0A939EIG6"/>
<organism evidence="2 3">
    <name type="scientific">Roseibium aggregatum</name>
    <dbReference type="NCBI Taxonomy" id="187304"/>
    <lineage>
        <taxon>Bacteria</taxon>
        <taxon>Pseudomonadati</taxon>
        <taxon>Pseudomonadota</taxon>
        <taxon>Alphaproteobacteria</taxon>
        <taxon>Hyphomicrobiales</taxon>
        <taxon>Stappiaceae</taxon>
        <taxon>Roseibium</taxon>
    </lineage>
</organism>
<dbReference type="RefSeq" id="WP_207143948.1">
    <property type="nucleotide sequence ID" value="NZ_JAEKJZ010000008.1"/>
</dbReference>
<protein>
    <submittedName>
        <fullName evidence="2">Uncharacterized protein</fullName>
    </submittedName>
</protein>
<proteinExistence type="predicted"/>
<sequence length="93" mass="10117">MSTRRTKWIFLVLPAVLLAGCADYMSHRDTVSFGAGDAMQTNIAIHTVNPFPPQAYETDLDRDGASVANAQERYLIPGDPEVPGSENRAAELP</sequence>
<accession>A0A939EIG6</accession>
<dbReference type="EMBL" id="JAEKJZ010000008">
    <property type="protein sequence ID" value="MBN9673745.1"/>
    <property type="molecule type" value="Genomic_DNA"/>
</dbReference>
<reference evidence="2" key="1">
    <citation type="submission" date="2020-12" db="EMBL/GenBank/DDBJ databases">
        <title>Oil enriched cultivation method for isolating marine PHA-producing bacteria.</title>
        <authorList>
            <person name="Zheng W."/>
            <person name="Yu S."/>
            <person name="Huang Y."/>
        </authorList>
    </citation>
    <scope>NUCLEOTIDE SEQUENCE</scope>
    <source>
        <strain evidence="2">SY-2-12</strain>
    </source>
</reference>
<evidence type="ECO:0000313" key="2">
    <source>
        <dbReference type="EMBL" id="MBN9673745.1"/>
    </source>
</evidence>
<gene>
    <name evidence="2" type="ORF">JF539_25545</name>
</gene>
<feature type="signal peptide" evidence="1">
    <location>
        <begin position="1"/>
        <end position="21"/>
    </location>
</feature>
<name>A0A939EIG6_9HYPH</name>
<evidence type="ECO:0000256" key="1">
    <source>
        <dbReference type="SAM" id="SignalP"/>
    </source>
</evidence>